<dbReference type="GO" id="GO:0003824">
    <property type="term" value="F:catalytic activity"/>
    <property type="evidence" value="ECO:0007669"/>
    <property type="project" value="InterPro"/>
</dbReference>
<evidence type="ECO:0000313" key="6">
    <source>
        <dbReference type="EMBL" id="ADI73405.1"/>
    </source>
</evidence>
<proteinExistence type="predicted"/>
<keyword evidence="1" id="KW-0949">S-adenosyl-L-methionine</keyword>
<dbReference type="PANTHER" id="PTHR11228">
    <property type="entry name" value="RADICAL SAM DOMAIN PROTEIN"/>
    <property type="match status" value="1"/>
</dbReference>
<dbReference type="SFLD" id="SFLDS00029">
    <property type="entry name" value="Radical_SAM"/>
    <property type="match status" value="1"/>
</dbReference>
<dbReference type="GO" id="GO:0006783">
    <property type="term" value="P:heme biosynthetic process"/>
    <property type="evidence" value="ECO:0007669"/>
    <property type="project" value="TreeGrafter"/>
</dbReference>
<keyword evidence="2" id="KW-0479">Metal-binding</keyword>
<dbReference type="HOGENOM" id="CLU_043914_0_0_2"/>
<dbReference type="InterPro" id="IPR006638">
    <property type="entry name" value="Elp3/MiaA/NifB-like_rSAM"/>
</dbReference>
<reference evidence="6 7" key="1">
    <citation type="submission" date="2010-06" db="EMBL/GenBank/DDBJ databases">
        <title>Complete sequence chromosome of Methanohalobium evestigatum Z-7303.</title>
        <authorList>
            <consortium name="US DOE Joint Genome Institute"/>
            <person name="Lucas S."/>
            <person name="Copeland A."/>
            <person name="Lapidus A."/>
            <person name="Cheng J.-F."/>
            <person name="Bruce D."/>
            <person name="Goodwin L."/>
            <person name="Pitluck S."/>
            <person name="Saunders E."/>
            <person name="Detter J.C."/>
            <person name="Han C."/>
            <person name="Tapia R."/>
            <person name="Land M."/>
            <person name="Hauser L."/>
            <person name="Kyrpides N."/>
            <person name="Mikhailova N."/>
            <person name="Sieprawska-Lupa M."/>
            <person name="Whitman W.B."/>
            <person name="Anderson I."/>
            <person name="Woyke T."/>
        </authorList>
    </citation>
    <scope>NUCLEOTIDE SEQUENCE [LARGE SCALE GENOMIC DNA]</scope>
    <source>
        <strain evidence="7">ATCC BAA-1072 / DSM 3721 / NBRC 107634 / OCM 161 / Z-7303</strain>
    </source>
</reference>
<dbReference type="Pfam" id="PF04055">
    <property type="entry name" value="Radical_SAM"/>
    <property type="match status" value="1"/>
</dbReference>
<evidence type="ECO:0000313" key="7">
    <source>
        <dbReference type="Proteomes" id="UP000000391"/>
    </source>
</evidence>
<dbReference type="InterPro" id="IPR013785">
    <property type="entry name" value="Aldolase_TIM"/>
</dbReference>
<dbReference type="SUPFAM" id="SSF102114">
    <property type="entry name" value="Radical SAM enzymes"/>
    <property type="match status" value="1"/>
</dbReference>
<dbReference type="Proteomes" id="UP000000391">
    <property type="component" value="Chromosome"/>
</dbReference>
<dbReference type="OrthoDB" id="30736at2157"/>
<dbReference type="RefSeq" id="WP_013193973.1">
    <property type="nucleotide sequence ID" value="NC_014253.1"/>
</dbReference>
<dbReference type="PROSITE" id="PS51918">
    <property type="entry name" value="RADICAL_SAM"/>
    <property type="match status" value="1"/>
</dbReference>
<dbReference type="SFLD" id="SFLDG01067">
    <property type="entry name" value="SPASM/twitch_domain_containing"/>
    <property type="match status" value="1"/>
</dbReference>
<dbReference type="GO" id="GO:0046872">
    <property type="term" value="F:metal ion binding"/>
    <property type="evidence" value="ECO:0007669"/>
    <property type="project" value="UniProtKB-KW"/>
</dbReference>
<dbReference type="InterPro" id="IPR058240">
    <property type="entry name" value="rSAM_sf"/>
</dbReference>
<keyword evidence="3" id="KW-0408">Iron</keyword>
<evidence type="ECO:0000256" key="1">
    <source>
        <dbReference type="ARBA" id="ARBA00022691"/>
    </source>
</evidence>
<name>D7E863_METEZ</name>
<dbReference type="SMART" id="SM00729">
    <property type="entry name" value="Elp3"/>
    <property type="match status" value="1"/>
</dbReference>
<dbReference type="InterPro" id="IPR023885">
    <property type="entry name" value="4Fe4S-binding_SPASM_dom"/>
</dbReference>
<dbReference type="Pfam" id="PF13186">
    <property type="entry name" value="SPASM"/>
    <property type="match status" value="1"/>
</dbReference>
<dbReference type="PANTHER" id="PTHR11228:SF7">
    <property type="entry name" value="PQQA PEPTIDE CYCLASE"/>
    <property type="match status" value="1"/>
</dbReference>
<dbReference type="InterPro" id="IPR007197">
    <property type="entry name" value="rSAM"/>
</dbReference>
<protein>
    <submittedName>
        <fullName evidence="6">Radical SAM domain protein</fullName>
    </submittedName>
</protein>
<dbReference type="GO" id="GO:0051536">
    <property type="term" value="F:iron-sulfur cluster binding"/>
    <property type="evidence" value="ECO:0007669"/>
    <property type="project" value="UniProtKB-KW"/>
</dbReference>
<sequence>MSSNTDIPKSLSTNSKENISLMSIPGLSIDLNHQDGFLQLEAKGTLKSTCSPFLDKINSRLKKEKPATWNEESVIASTWLPPIPSGPFKRLLYAETKIAFGKYIPETVSFEITRECKCNCEHCVVSGGEGDLDVDTIKRTIDEALDMGAFIITFTEGDPLLREEIFELIDYVDKDRAIVNIFTPGTELTPETAKRLKESGLHNLLISIYSTDSEKHDSVRRLDGAHEMALNAIKNAVDAGLLVTMATHVSPNRMGELPRLYELASQLGVHELSLWESVPKKPQDPILSDTERESILDMYHEINSNPQGPRVFSNTYFEGEMLGCMAGQRWMHVCVDGSVKPCPYIPFEFGNIQNDSLKDIWNNIRNYSHFKGKRSRCLMHEPDFLNLVSKIPDTEEIPYRFDKLQ</sequence>
<keyword evidence="4" id="KW-0411">Iron-sulfur</keyword>
<dbReference type="CDD" id="cd01335">
    <property type="entry name" value="Radical_SAM"/>
    <property type="match status" value="1"/>
</dbReference>
<feature type="domain" description="Radical SAM core" evidence="5">
    <location>
        <begin position="102"/>
        <end position="310"/>
    </location>
</feature>
<keyword evidence="7" id="KW-1185">Reference proteome</keyword>
<gene>
    <name evidence="6" type="ordered locus">Metev_0492</name>
</gene>
<dbReference type="SFLD" id="SFLDG01386">
    <property type="entry name" value="main_SPASM_domain-containing"/>
    <property type="match status" value="1"/>
</dbReference>
<dbReference type="InterPro" id="IPR050377">
    <property type="entry name" value="Radical_SAM_PqqE_MftC-like"/>
</dbReference>
<evidence type="ECO:0000256" key="3">
    <source>
        <dbReference type="ARBA" id="ARBA00023004"/>
    </source>
</evidence>
<dbReference type="EMBL" id="CP002069">
    <property type="protein sequence ID" value="ADI73405.1"/>
    <property type="molecule type" value="Genomic_DNA"/>
</dbReference>
<dbReference type="Gene3D" id="3.20.20.70">
    <property type="entry name" value="Aldolase class I"/>
    <property type="match status" value="1"/>
</dbReference>
<dbReference type="KEGG" id="mev:Metev_0492"/>
<evidence type="ECO:0000259" key="5">
    <source>
        <dbReference type="PROSITE" id="PS51918"/>
    </source>
</evidence>
<evidence type="ECO:0000256" key="2">
    <source>
        <dbReference type="ARBA" id="ARBA00022723"/>
    </source>
</evidence>
<dbReference type="GeneID" id="9346111"/>
<accession>D7E863</accession>
<organism evidence="6 7">
    <name type="scientific">Methanohalobium evestigatum (strain ATCC BAA-1072 / DSM 3721 / NBRC 107634 / OCM 161 / Z-7303)</name>
    <dbReference type="NCBI Taxonomy" id="644295"/>
    <lineage>
        <taxon>Archaea</taxon>
        <taxon>Methanobacteriati</taxon>
        <taxon>Methanobacteriota</taxon>
        <taxon>Stenosarchaea group</taxon>
        <taxon>Methanomicrobia</taxon>
        <taxon>Methanosarcinales</taxon>
        <taxon>Methanosarcinaceae</taxon>
        <taxon>Methanohalobium</taxon>
    </lineage>
</organism>
<evidence type="ECO:0000256" key="4">
    <source>
        <dbReference type="ARBA" id="ARBA00023014"/>
    </source>
</evidence>
<dbReference type="STRING" id="644295.Metev_0492"/>
<dbReference type="AlphaFoldDB" id="D7E863"/>